<protein>
    <submittedName>
        <fullName evidence="1">Uncharacterized protein</fullName>
    </submittedName>
</protein>
<accession>A0A918SAV2</accession>
<evidence type="ECO:0000313" key="1">
    <source>
        <dbReference type="EMBL" id="GHA30441.1"/>
    </source>
</evidence>
<reference evidence="1" key="1">
    <citation type="journal article" date="2014" name="Int. J. Syst. Evol. Microbiol.">
        <title>Complete genome sequence of Corynebacterium casei LMG S-19264T (=DSM 44701T), isolated from a smear-ripened cheese.</title>
        <authorList>
            <consortium name="US DOE Joint Genome Institute (JGI-PGF)"/>
            <person name="Walter F."/>
            <person name="Albersmeier A."/>
            <person name="Kalinowski J."/>
            <person name="Ruckert C."/>
        </authorList>
    </citation>
    <scope>NUCLEOTIDE SEQUENCE</scope>
    <source>
        <strain evidence="1">KCTC 12719</strain>
    </source>
</reference>
<dbReference type="Proteomes" id="UP000610456">
    <property type="component" value="Unassembled WGS sequence"/>
</dbReference>
<keyword evidence="2" id="KW-1185">Reference proteome</keyword>
<reference evidence="1" key="2">
    <citation type="submission" date="2020-09" db="EMBL/GenBank/DDBJ databases">
        <authorList>
            <person name="Sun Q."/>
            <person name="Kim S."/>
        </authorList>
    </citation>
    <scope>NUCLEOTIDE SEQUENCE</scope>
    <source>
        <strain evidence="1">KCTC 12719</strain>
    </source>
</reference>
<sequence>MKTKANNKKYNAIKALLKNRDEGLQPIPGCRKNLKQIRFTVEDHEDYLMRIRALLEVCVFALEGQGSFCSKKFTHITKDATVNLVLEMAIDLLPTDQMVCMDRIKEIIFQEFGDNLNNSGEKQAR</sequence>
<dbReference type="RefSeq" id="WP_189603584.1">
    <property type="nucleotide sequence ID" value="NZ_BMXB01000002.1"/>
</dbReference>
<organism evidence="1 2">
    <name type="scientific">Salinimicrobium marinum</name>
    <dbReference type="NCBI Taxonomy" id="680283"/>
    <lineage>
        <taxon>Bacteria</taxon>
        <taxon>Pseudomonadati</taxon>
        <taxon>Bacteroidota</taxon>
        <taxon>Flavobacteriia</taxon>
        <taxon>Flavobacteriales</taxon>
        <taxon>Flavobacteriaceae</taxon>
        <taxon>Salinimicrobium</taxon>
    </lineage>
</organism>
<gene>
    <name evidence="1" type="ORF">GCM10007103_09780</name>
</gene>
<dbReference type="AlphaFoldDB" id="A0A918SAV2"/>
<name>A0A918SAV2_9FLAO</name>
<evidence type="ECO:0000313" key="2">
    <source>
        <dbReference type="Proteomes" id="UP000610456"/>
    </source>
</evidence>
<dbReference type="EMBL" id="BMXB01000002">
    <property type="protein sequence ID" value="GHA30441.1"/>
    <property type="molecule type" value="Genomic_DNA"/>
</dbReference>
<comment type="caution">
    <text evidence="1">The sequence shown here is derived from an EMBL/GenBank/DDBJ whole genome shotgun (WGS) entry which is preliminary data.</text>
</comment>
<proteinExistence type="predicted"/>